<dbReference type="OrthoDB" id="1697482at2"/>
<dbReference type="InterPro" id="IPR038628">
    <property type="entry name" value="XkdM-like_sf"/>
</dbReference>
<dbReference type="Proteomes" id="UP000094271">
    <property type="component" value="Unassembled WGS sequence"/>
</dbReference>
<accession>A0A1E3U7K7</accession>
<gene>
    <name evidence="1" type="ORF">BEI59_32140</name>
</gene>
<dbReference type="AlphaFoldDB" id="A0A1E3U7K7"/>
<name>A0A1E3U7K7_9FIRM</name>
<evidence type="ECO:0008006" key="3">
    <source>
        <dbReference type="Google" id="ProtNLM"/>
    </source>
</evidence>
<dbReference type="RefSeq" id="WP_069432317.1">
    <property type="nucleotide sequence ID" value="NZ_MEHA01000039.1"/>
</dbReference>
<proteinExistence type="predicted"/>
<sequence>MDGYLADNIMNGTWGEMWFDGHYMAEVISCKGELNIKYTSVTRTRHLIDGQKMTGIEGKGEFKLHKISSFVMRQVSDALKQGKSPTVTIISKLEDPDAFGGERVAFYGCKLDKAILTDWEAGKNGEESYSFTFEDWEILDSVN</sequence>
<protein>
    <recommendedName>
        <fullName evidence="3">Phage portal protein</fullName>
    </recommendedName>
</protein>
<comment type="caution">
    <text evidence="1">The sequence shown here is derived from an EMBL/GenBank/DDBJ whole genome shotgun (WGS) entry which is preliminary data.</text>
</comment>
<organism evidence="1 2">
    <name type="scientific">Eisenbergiella tayi</name>
    <dbReference type="NCBI Taxonomy" id="1432052"/>
    <lineage>
        <taxon>Bacteria</taxon>
        <taxon>Bacillati</taxon>
        <taxon>Bacillota</taxon>
        <taxon>Clostridia</taxon>
        <taxon>Lachnospirales</taxon>
        <taxon>Lachnospiraceae</taxon>
        <taxon>Eisenbergiella</taxon>
    </lineage>
</organism>
<evidence type="ECO:0000313" key="1">
    <source>
        <dbReference type="EMBL" id="ODR42190.1"/>
    </source>
</evidence>
<dbReference type="EMBL" id="MEHA01000039">
    <property type="protein sequence ID" value="ODR42190.1"/>
    <property type="molecule type" value="Genomic_DNA"/>
</dbReference>
<reference evidence="1 2" key="1">
    <citation type="submission" date="2016-08" db="EMBL/GenBank/DDBJ databases">
        <authorList>
            <person name="Seilhamer J.J."/>
        </authorList>
    </citation>
    <scope>NUCLEOTIDE SEQUENCE [LARGE SCALE GENOMIC DNA]</scope>
    <source>
        <strain evidence="1 2">NML150140-1</strain>
    </source>
</reference>
<evidence type="ECO:0000313" key="2">
    <source>
        <dbReference type="Proteomes" id="UP000094271"/>
    </source>
</evidence>
<dbReference type="SUPFAM" id="SSF69279">
    <property type="entry name" value="Phage tail proteins"/>
    <property type="match status" value="1"/>
</dbReference>
<dbReference type="Gene3D" id="2.30.110.40">
    <property type="entry name" value="Phage tail tube protein"/>
    <property type="match status" value="1"/>
</dbReference>
<dbReference type="InterPro" id="IPR018989">
    <property type="entry name" value="DUF2001"/>
</dbReference>
<dbReference type="Pfam" id="PF09393">
    <property type="entry name" value="DUF2001"/>
    <property type="match status" value="1"/>
</dbReference>